<reference evidence="3" key="1">
    <citation type="journal article" date="2016" name="Int. J. Syst. Evol. Microbiol.">
        <title>Pseudoxanthomonas helianthi sp. nov., isolated from roots of Jerusalem artichoke (Helianthus tuberosus).</title>
        <authorList>
            <person name="Kittiwongwattana C."/>
            <person name="Thawai C."/>
        </authorList>
    </citation>
    <scope>NUCLEOTIDE SEQUENCE</scope>
    <source>
        <strain evidence="3">110414</strain>
    </source>
</reference>
<dbReference type="Gene3D" id="2.160.20.10">
    <property type="entry name" value="Single-stranded right-handed beta-helix, Pectin lyase-like"/>
    <property type="match status" value="1"/>
</dbReference>
<protein>
    <submittedName>
        <fullName evidence="3">Right-handed parallel beta-helix repeat-containing protein</fullName>
    </submittedName>
</protein>
<dbReference type="EMBL" id="JAGKTC010000003">
    <property type="protein sequence ID" value="MBP3985335.1"/>
    <property type="molecule type" value="Genomic_DNA"/>
</dbReference>
<reference evidence="3" key="2">
    <citation type="submission" date="2021-03" db="EMBL/GenBank/DDBJ databases">
        <authorList>
            <person name="Cao W."/>
        </authorList>
    </citation>
    <scope>NUCLEOTIDE SEQUENCE</scope>
    <source>
        <strain evidence="3">110414</strain>
    </source>
</reference>
<dbReference type="SMART" id="SM00710">
    <property type="entry name" value="PbH1"/>
    <property type="match status" value="8"/>
</dbReference>
<evidence type="ECO:0000259" key="2">
    <source>
        <dbReference type="Pfam" id="PF13229"/>
    </source>
</evidence>
<dbReference type="InterPro" id="IPR051801">
    <property type="entry name" value="GH28_Enzymes"/>
</dbReference>
<dbReference type="Pfam" id="PF12708">
    <property type="entry name" value="Pect-lyase_RHGA_epim"/>
    <property type="match status" value="1"/>
</dbReference>
<feature type="domain" description="Right handed beta helix" evidence="2">
    <location>
        <begin position="150"/>
        <end position="251"/>
    </location>
</feature>
<comment type="caution">
    <text evidence="3">The sequence shown here is derived from an EMBL/GenBank/DDBJ whole genome shotgun (WGS) entry which is preliminary data.</text>
</comment>
<evidence type="ECO:0000313" key="4">
    <source>
        <dbReference type="Proteomes" id="UP000673447"/>
    </source>
</evidence>
<dbReference type="PANTHER" id="PTHR31339:SF9">
    <property type="entry name" value="PLASMIN AND FIBRONECTIN-BINDING PROTEIN A"/>
    <property type="match status" value="1"/>
</dbReference>
<dbReference type="Pfam" id="PF13229">
    <property type="entry name" value="Beta_helix"/>
    <property type="match status" value="2"/>
</dbReference>
<dbReference type="Proteomes" id="UP000673447">
    <property type="component" value="Unassembled WGS sequence"/>
</dbReference>
<keyword evidence="4" id="KW-1185">Reference proteome</keyword>
<dbReference type="AlphaFoldDB" id="A0A941AUY8"/>
<gene>
    <name evidence="3" type="ORF">J5837_13055</name>
</gene>
<feature type="domain" description="Rhamnogalacturonase A/B/Epimerase-like pectate lyase" evidence="1">
    <location>
        <begin position="66"/>
        <end position="110"/>
    </location>
</feature>
<evidence type="ECO:0000259" key="1">
    <source>
        <dbReference type="Pfam" id="PF12708"/>
    </source>
</evidence>
<dbReference type="NCBIfam" id="TIGR03804">
    <property type="entry name" value="para_beta_helix"/>
    <property type="match status" value="1"/>
</dbReference>
<dbReference type="InterPro" id="IPR039448">
    <property type="entry name" value="Beta_helix"/>
</dbReference>
<dbReference type="InterPro" id="IPR024535">
    <property type="entry name" value="RHGA/B-epi-like_pectate_lyase"/>
</dbReference>
<organism evidence="3 4">
    <name type="scientific">Pseudoxanthomonas helianthi</name>
    <dbReference type="NCBI Taxonomy" id="1453541"/>
    <lineage>
        <taxon>Bacteria</taxon>
        <taxon>Pseudomonadati</taxon>
        <taxon>Pseudomonadota</taxon>
        <taxon>Gammaproteobacteria</taxon>
        <taxon>Lysobacterales</taxon>
        <taxon>Lysobacteraceae</taxon>
        <taxon>Pseudoxanthomonas</taxon>
    </lineage>
</organism>
<proteinExistence type="predicted"/>
<dbReference type="RefSeq" id="WP_210537206.1">
    <property type="nucleotide sequence ID" value="NZ_JAGKTC010000003.1"/>
</dbReference>
<dbReference type="PANTHER" id="PTHR31339">
    <property type="entry name" value="PECTIN LYASE-RELATED"/>
    <property type="match status" value="1"/>
</dbReference>
<sequence>MKNIETARAVREPGMARRDFLCKSMAIAVPATLAGFAKPLFAAVTSEGVAVSTYTLPTLARSGTVLNVRDYGALGDGNSNDTAAIQRAINALPSTGGTVDIPGGTYLIDAVTSVRLRSNMHLRLASDAVLVAIPNSAEQYSVLYASKQHDVEISGGRIIGERDGHNGTTGEWGRGVFIRGSSNVIVRDMHISNCWGDGLVVAGASVWQAPPVPASNVVVANVVSTGNRRQAMSVGYVRGVKVYDSEFSYSHGTSPQCGVDIEPENGNIAYQVLFRNCWVHGNARYGMLLYKGSKSVTVDRCTVENNGSCGIVTRNAVASYISNNTIRNNSATGVFIQDGTSNCQVSRNIFSGNYSRQGVLTRTAFTLDGWSSKIERDIYIYSATTDIRITTNYYR</sequence>
<dbReference type="SUPFAM" id="SSF51126">
    <property type="entry name" value="Pectin lyase-like"/>
    <property type="match status" value="1"/>
</dbReference>
<feature type="domain" description="Right handed beta helix" evidence="2">
    <location>
        <begin position="271"/>
        <end position="362"/>
    </location>
</feature>
<dbReference type="InterPro" id="IPR006626">
    <property type="entry name" value="PbH1"/>
</dbReference>
<dbReference type="InterPro" id="IPR012334">
    <property type="entry name" value="Pectin_lyas_fold"/>
</dbReference>
<dbReference type="InterPro" id="IPR011050">
    <property type="entry name" value="Pectin_lyase_fold/virulence"/>
</dbReference>
<name>A0A941AUY8_9GAMM</name>
<accession>A0A941AUY8</accession>
<dbReference type="InterPro" id="IPR022441">
    <property type="entry name" value="Para_beta_helix_rpt-2"/>
</dbReference>
<evidence type="ECO:0000313" key="3">
    <source>
        <dbReference type="EMBL" id="MBP3985335.1"/>
    </source>
</evidence>